<sequence length="88" mass="9629">MSTQSQVRSQAGSPRGRFRTRSYASLTRCVGYPSASAIWRAAGALNLLCPALKRPDVLATDADFAREHPLGQPPGYSQITEVFLVLRH</sequence>
<geneLocation type="plasmid" evidence="1 2">
    <name>unnamed1</name>
</geneLocation>
<dbReference type="KEGG" id="rhs:A3Q41_05054"/>
<keyword evidence="1" id="KW-0614">Plasmid</keyword>
<dbReference type="AlphaFoldDB" id="A0A143QTJ6"/>
<gene>
    <name evidence="1" type="ORF">A3Q41_05054</name>
</gene>
<dbReference type="EMBL" id="CP015221">
    <property type="protein sequence ID" value="AMY26309.1"/>
    <property type="molecule type" value="Genomic_DNA"/>
</dbReference>
<evidence type="ECO:0000313" key="1">
    <source>
        <dbReference type="EMBL" id="AMY26309.1"/>
    </source>
</evidence>
<evidence type="ECO:0000313" key="2">
    <source>
        <dbReference type="Proteomes" id="UP000076038"/>
    </source>
</evidence>
<protein>
    <submittedName>
        <fullName evidence="1">Uncharacterized protein</fullName>
    </submittedName>
</protein>
<reference evidence="1 2" key="1">
    <citation type="journal article" date="2016" name="Genome Announc.">
        <title>Complete Genome and Plasmid Sequences for Rhodococcus fascians D188 and Draft Sequences for Rhodococcus Isolates PBTS 1 and PBTS 2.</title>
        <authorList>
            <person name="Stamler R.A."/>
            <person name="Vereecke D."/>
            <person name="Zhang Y."/>
            <person name="Schilkey F."/>
            <person name="Devitt N."/>
            <person name="Randall J.J."/>
        </authorList>
    </citation>
    <scope>NUCLEOTIDE SEQUENCE [LARGE SCALE GENOMIC DNA]</scope>
    <source>
        <strain evidence="1 2">PBTS2</strain>
        <plasmid evidence="1">unnamed1</plasmid>
    </source>
</reference>
<reference evidence="2" key="2">
    <citation type="submission" date="2016-04" db="EMBL/GenBank/DDBJ databases">
        <title>Complete Genome and Plasmid Sequences for Rhodococcus fascians D188 and Draft Sequences for Rhodococcus spp. Isolates PBTS 1 and PBTS 2.</title>
        <authorList>
            <person name="Stamer R."/>
            <person name="Vereecke D."/>
            <person name="Zhang Y."/>
            <person name="Schilkey F."/>
            <person name="Devitt N."/>
            <person name="Randall J."/>
        </authorList>
    </citation>
    <scope>NUCLEOTIDE SEQUENCE [LARGE SCALE GENOMIC DNA]</scope>
    <source>
        <strain evidence="2">PBTS2</strain>
        <plasmid evidence="2">unnamed1</plasmid>
    </source>
</reference>
<proteinExistence type="predicted"/>
<organism evidence="1 2">
    <name type="scientific">Rhodococcoides fascians</name>
    <name type="common">Rhodococcus fascians</name>
    <dbReference type="NCBI Taxonomy" id="1828"/>
    <lineage>
        <taxon>Bacteria</taxon>
        <taxon>Bacillati</taxon>
        <taxon>Actinomycetota</taxon>
        <taxon>Actinomycetes</taxon>
        <taxon>Mycobacteriales</taxon>
        <taxon>Nocardiaceae</taxon>
        <taxon>Rhodococcoides</taxon>
    </lineage>
</organism>
<name>A0A143QTJ6_RHOFA</name>
<keyword evidence="2" id="KW-1185">Reference proteome</keyword>
<dbReference type="PATRIC" id="fig|1653479.3.peg.5125"/>
<dbReference type="Proteomes" id="UP000076038">
    <property type="component" value="Plasmid unnamed1"/>
</dbReference>
<accession>A0A143QTJ6</accession>